<dbReference type="Gene3D" id="1.20.1280.50">
    <property type="match status" value="1"/>
</dbReference>
<protein>
    <submittedName>
        <fullName evidence="2">F-box protein family-like</fullName>
    </submittedName>
</protein>
<keyword evidence="3" id="KW-1185">Reference proteome</keyword>
<organism evidence="2 3">
    <name type="scientific">Striga asiatica</name>
    <name type="common">Asiatic witchweed</name>
    <name type="synonym">Buchnera asiatica</name>
    <dbReference type="NCBI Taxonomy" id="4170"/>
    <lineage>
        <taxon>Eukaryota</taxon>
        <taxon>Viridiplantae</taxon>
        <taxon>Streptophyta</taxon>
        <taxon>Embryophyta</taxon>
        <taxon>Tracheophyta</taxon>
        <taxon>Spermatophyta</taxon>
        <taxon>Magnoliopsida</taxon>
        <taxon>eudicotyledons</taxon>
        <taxon>Gunneridae</taxon>
        <taxon>Pentapetalae</taxon>
        <taxon>asterids</taxon>
        <taxon>lamiids</taxon>
        <taxon>Lamiales</taxon>
        <taxon>Orobanchaceae</taxon>
        <taxon>Buchnereae</taxon>
        <taxon>Striga</taxon>
    </lineage>
</organism>
<name>A0A5A7QXM4_STRAF</name>
<reference evidence="3" key="1">
    <citation type="journal article" date="2019" name="Curr. Biol.">
        <title>Genome Sequence of Striga asiatica Provides Insight into the Evolution of Plant Parasitism.</title>
        <authorList>
            <person name="Yoshida S."/>
            <person name="Kim S."/>
            <person name="Wafula E.K."/>
            <person name="Tanskanen J."/>
            <person name="Kim Y.M."/>
            <person name="Honaas L."/>
            <person name="Yang Z."/>
            <person name="Spallek T."/>
            <person name="Conn C.E."/>
            <person name="Ichihashi Y."/>
            <person name="Cheong K."/>
            <person name="Cui S."/>
            <person name="Der J.P."/>
            <person name="Gundlach H."/>
            <person name="Jiao Y."/>
            <person name="Hori C."/>
            <person name="Ishida J.K."/>
            <person name="Kasahara H."/>
            <person name="Kiba T."/>
            <person name="Kim M.S."/>
            <person name="Koo N."/>
            <person name="Laohavisit A."/>
            <person name="Lee Y.H."/>
            <person name="Lumba S."/>
            <person name="McCourt P."/>
            <person name="Mortimer J.C."/>
            <person name="Mutuku J.M."/>
            <person name="Nomura T."/>
            <person name="Sasaki-Sekimoto Y."/>
            <person name="Seto Y."/>
            <person name="Wang Y."/>
            <person name="Wakatake T."/>
            <person name="Sakakibara H."/>
            <person name="Demura T."/>
            <person name="Yamaguchi S."/>
            <person name="Yoneyama K."/>
            <person name="Manabe R.I."/>
            <person name="Nelson D.C."/>
            <person name="Schulman A.H."/>
            <person name="Timko M.P."/>
            <person name="dePamphilis C.W."/>
            <person name="Choi D."/>
            <person name="Shirasu K."/>
        </authorList>
    </citation>
    <scope>NUCLEOTIDE SEQUENCE [LARGE SCALE GENOMIC DNA]</scope>
    <source>
        <strain evidence="3">cv. UVA1</strain>
    </source>
</reference>
<dbReference type="PANTHER" id="PTHR33127">
    <property type="entry name" value="TRANSMEMBRANE PROTEIN"/>
    <property type="match status" value="1"/>
</dbReference>
<dbReference type="Pfam" id="PF00646">
    <property type="entry name" value="F-box"/>
    <property type="match status" value="1"/>
</dbReference>
<comment type="caution">
    <text evidence="2">The sequence shown here is derived from an EMBL/GenBank/DDBJ whole genome shotgun (WGS) entry which is preliminary data.</text>
</comment>
<dbReference type="OrthoDB" id="1263126at2759"/>
<sequence length="384" mass="43072">MAASVRDWADLPYDLLNLILSKMTATERHSFSRVCKLWNSAAATSPYGPSPCLMYYHRTKYTWRFFHHNSFFNLTFPDLEHAEIRCARHGWLLVSLPDNITLFFFNPLGGGDVGLRRIHLPLSPGHFTTVGFVRPPTSSECVVVGISMVNIKDSPVRVSLLRHGEMEWAVNEYPNVKAGKRRFLASQVAPVAHRGRICFLGVDGDVGIFCPESGRWVVRARCLGRRRGHWAQTKIKDQFLLRIDGALVGVFVFHDEGRVMVFRLSEAEERRRVRWVPVEDVGDRALYLSHASSFWCLGRNGNNNRVYLPRLAGDASAAVFYSLTTGKYHSVDDGGAWGDAYGLMRMDLAAWVTPDPPARGTRVALPAGRVGISSGNHESELQES</sequence>
<dbReference type="SUPFAM" id="SSF81383">
    <property type="entry name" value="F-box domain"/>
    <property type="match status" value="1"/>
</dbReference>
<dbReference type="SMART" id="SM00256">
    <property type="entry name" value="FBOX"/>
    <property type="match status" value="1"/>
</dbReference>
<dbReference type="InterPro" id="IPR001810">
    <property type="entry name" value="F-box_dom"/>
</dbReference>
<accession>A0A5A7QXM4</accession>
<dbReference type="AlphaFoldDB" id="A0A5A7QXM4"/>
<dbReference type="InterPro" id="IPR005174">
    <property type="entry name" value="KIB1-4_b-propeller"/>
</dbReference>
<evidence type="ECO:0000259" key="1">
    <source>
        <dbReference type="SMART" id="SM00256"/>
    </source>
</evidence>
<dbReference type="EMBL" id="BKCP01008515">
    <property type="protein sequence ID" value="GER49167.1"/>
    <property type="molecule type" value="Genomic_DNA"/>
</dbReference>
<gene>
    <name evidence="2" type="ORF">STAS_26385</name>
</gene>
<dbReference type="PANTHER" id="PTHR33127:SF5">
    <property type="entry name" value="TRANSMEMBRANE PROTEIN"/>
    <property type="match status" value="1"/>
</dbReference>
<dbReference type="InterPro" id="IPR036047">
    <property type="entry name" value="F-box-like_dom_sf"/>
</dbReference>
<dbReference type="Pfam" id="PF03478">
    <property type="entry name" value="Beta-prop_KIB1-4"/>
    <property type="match status" value="1"/>
</dbReference>
<evidence type="ECO:0000313" key="3">
    <source>
        <dbReference type="Proteomes" id="UP000325081"/>
    </source>
</evidence>
<evidence type="ECO:0000313" key="2">
    <source>
        <dbReference type="EMBL" id="GER49167.1"/>
    </source>
</evidence>
<feature type="domain" description="F-box" evidence="1">
    <location>
        <begin position="11"/>
        <end position="51"/>
    </location>
</feature>
<proteinExistence type="predicted"/>
<dbReference type="CDD" id="cd09917">
    <property type="entry name" value="F-box_SF"/>
    <property type="match status" value="1"/>
</dbReference>
<dbReference type="Proteomes" id="UP000325081">
    <property type="component" value="Unassembled WGS sequence"/>
</dbReference>